<name>A0A6C0KMU8_9ZZZZ</name>
<proteinExistence type="predicted"/>
<accession>A0A6C0KMU8</accession>
<dbReference type="AlphaFoldDB" id="A0A6C0KMU8"/>
<evidence type="ECO:0000313" key="2">
    <source>
        <dbReference type="EMBL" id="QHU18501.1"/>
    </source>
</evidence>
<sequence length="368" mass="39944">MEFPAVSQTRYDFWKEPQYTQSGMWWFTLFFGFFGLHHLLLRSPQTALLFFITNIFLLGYPWFYDLIQLSSVGGLNTEGLNQYGLGHPWGSLGLAKGMWLQPGEKTIGTTPSPWWFLLYCLTLPFAVVANLIAGDQYNALARFICYTILPFGSFITTCALFYDFFILLFRPDDLLINGSKRFFPFTVLGMDADGHSPALTGDRGVSSAPCSKDGFIVTILKMIGSLIASVIKMILTVGTIIAPEFVIPLELAFIHASDVVDDGIFVARDVVKLGEEVVKGAVEIGKDAAVGAVEIADAGVKLASNVATLSNSVPAATVNSLQQTANQIAHIKVPPHTQSGGGMNTLDWFAGGSILALIAGGMIMSARH</sequence>
<evidence type="ECO:0000256" key="1">
    <source>
        <dbReference type="SAM" id="Phobius"/>
    </source>
</evidence>
<keyword evidence="1" id="KW-1133">Transmembrane helix</keyword>
<keyword evidence="1" id="KW-0472">Membrane</keyword>
<reference evidence="2" key="1">
    <citation type="journal article" date="2020" name="Nature">
        <title>Giant virus diversity and host interactions through global metagenomics.</title>
        <authorList>
            <person name="Schulz F."/>
            <person name="Roux S."/>
            <person name="Paez-Espino D."/>
            <person name="Jungbluth S."/>
            <person name="Walsh D.A."/>
            <person name="Denef V.J."/>
            <person name="McMahon K.D."/>
            <person name="Konstantinidis K.T."/>
            <person name="Eloe-Fadrosh E.A."/>
            <person name="Kyrpides N.C."/>
            <person name="Woyke T."/>
        </authorList>
    </citation>
    <scope>NUCLEOTIDE SEQUENCE</scope>
    <source>
        <strain evidence="2">GVMAG-S-3300013006-138</strain>
    </source>
</reference>
<organism evidence="2">
    <name type="scientific">viral metagenome</name>
    <dbReference type="NCBI Taxonomy" id="1070528"/>
    <lineage>
        <taxon>unclassified sequences</taxon>
        <taxon>metagenomes</taxon>
        <taxon>organismal metagenomes</taxon>
    </lineage>
</organism>
<protein>
    <recommendedName>
        <fullName evidence="3">TM2 domain-containing protein</fullName>
    </recommendedName>
</protein>
<feature type="transmembrane region" description="Helical" evidence="1">
    <location>
        <begin position="144"/>
        <end position="169"/>
    </location>
</feature>
<dbReference type="EMBL" id="MN740935">
    <property type="protein sequence ID" value="QHU18501.1"/>
    <property type="molecule type" value="Genomic_DNA"/>
</dbReference>
<feature type="transmembrane region" description="Helical" evidence="1">
    <location>
        <begin position="114"/>
        <end position="132"/>
    </location>
</feature>
<feature type="transmembrane region" description="Helical" evidence="1">
    <location>
        <begin position="47"/>
        <end position="64"/>
    </location>
</feature>
<feature type="transmembrane region" description="Helical" evidence="1">
    <location>
        <begin position="23"/>
        <end position="40"/>
    </location>
</feature>
<keyword evidence="1" id="KW-0812">Transmembrane</keyword>
<evidence type="ECO:0008006" key="3">
    <source>
        <dbReference type="Google" id="ProtNLM"/>
    </source>
</evidence>